<evidence type="ECO:0000256" key="1">
    <source>
        <dbReference type="SAM" id="SignalP"/>
    </source>
</evidence>
<gene>
    <name evidence="2" type="ORF">K504DRAFT_450821</name>
</gene>
<feature type="chain" id="PRO_5026223384" description="Ubiquitin 3 binding protein But2 C-terminal domain-containing protein" evidence="1">
    <location>
        <begin position="20"/>
        <end position="209"/>
    </location>
</feature>
<dbReference type="OrthoDB" id="3743491at2759"/>
<protein>
    <recommendedName>
        <fullName evidence="4">Ubiquitin 3 binding protein But2 C-terminal domain-containing protein</fullName>
    </recommendedName>
</protein>
<name>A0A6G1KPD6_9PLEO</name>
<proteinExistence type="predicted"/>
<dbReference type="Proteomes" id="UP000799428">
    <property type="component" value="Unassembled WGS sequence"/>
</dbReference>
<feature type="signal peptide" evidence="1">
    <location>
        <begin position="1"/>
        <end position="19"/>
    </location>
</feature>
<sequence>MKCFSLGSFAITAYTTALAVPLVQPQYAPRAVAADFYLRANAPGKPWHLRNIVWIPSTKRLGLENFTVHPETPPVYVTPIPLANNTYALRIPDSGDGLSRTPYIAALDIDSQKTGYKTVHASAPTGVDVEEGCPADTYCPTDEFNIYQDGGKKLAYGGFEGNWNVNKDVSPEGWHIYWMGTDRFGSQDIEIELVPRVLLERREGVDTAS</sequence>
<keyword evidence="3" id="KW-1185">Reference proteome</keyword>
<evidence type="ECO:0000313" key="3">
    <source>
        <dbReference type="Proteomes" id="UP000799428"/>
    </source>
</evidence>
<keyword evidence="1" id="KW-0732">Signal</keyword>
<dbReference type="AlphaFoldDB" id="A0A6G1KPD6"/>
<reference evidence="2" key="1">
    <citation type="journal article" date="2020" name="Stud. Mycol.">
        <title>101 Dothideomycetes genomes: a test case for predicting lifestyles and emergence of pathogens.</title>
        <authorList>
            <person name="Haridas S."/>
            <person name="Albert R."/>
            <person name="Binder M."/>
            <person name="Bloem J."/>
            <person name="Labutti K."/>
            <person name="Salamov A."/>
            <person name="Andreopoulos B."/>
            <person name="Baker S."/>
            <person name="Barry K."/>
            <person name="Bills G."/>
            <person name="Bluhm B."/>
            <person name="Cannon C."/>
            <person name="Castanera R."/>
            <person name="Culley D."/>
            <person name="Daum C."/>
            <person name="Ezra D."/>
            <person name="Gonzalez J."/>
            <person name="Henrissat B."/>
            <person name="Kuo A."/>
            <person name="Liang C."/>
            <person name="Lipzen A."/>
            <person name="Lutzoni F."/>
            <person name="Magnuson J."/>
            <person name="Mondo S."/>
            <person name="Nolan M."/>
            <person name="Ohm R."/>
            <person name="Pangilinan J."/>
            <person name="Park H.-J."/>
            <person name="Ramirez L."/>
            <person name="Alfaro M."/>
            <person name="Sun H."/>
            <person name="Tritt A."/>
            <person name="Yoshinaga Y."/>
            <person name="Zwiers L.-H."/>
            <person name="Turgeon B."/>
            <person name="Goodwin S."/>
            <person name="Spatafora J."/>
            <person name="Crous P."/>
            <person name="Grigoriev I."/>
        </authorList>
    </citation>
    <scope>NUCLEOTIDE SEQUENCE</scope>
    <source>
        <strain evidence="2">CBS 279.74</strain>
    </source>
</reference>
<evidence type="ECO:0000313" key="2">
    <source>
        <dbReference type="EMBL" id="KAF2714251.1"/>
    </source>
</evidence>
<accession>A0A6G1KPD6</accession>
<evidence type="ECO:0008006" key="4">
    <source>
        <dbReference type="Google" id="ProtNLM"/>
    </source>
</evidence>
<organism evidence="2 3">
    <name type="scientific">Pleomassaria siparia CBS 279.74</name>
    <dbReference type="NCBI Taxonomy" id="1314801"/>
    <lineage>
        <taxon>Eukaryota</taxon>
        <taxon>Fungi</taxon>
        <taxon>Dikarya</taxon>
        <taxon>Ascomycota</taxon>
        <taxon>Pezizomycotina</taxon>
        <taxon>Dothideomycetes</taxon>
        <taxon>Pleosporomycetidae</taxon>
        <taxon>Pleosporales</taxon>
        <taxon>Pleomassariaceae</taxon>
        <taxon>Pleomassaria</taxon>
    </lineage>
</organism>
<dbReference type="EMBL" id="MU005765">
    <property type="protein sequence ID" value="KAF2714251.1"/>
    <property type="molecule type" value="Genomic_DNA"/>
</dbReference>